<evidence type="ECO:0000256" key="3">
    <source>
        <dbReference type="SAM" id="SignalP"/>
    </source>
</evidence>
<dbReference type="Proteomes" id="UP000515211">
    <property type="component" value="Chromosome 3"/>
</dbReference>
<dbReference type="PROSITE" id="PS01159">
    <property type="entry name" value="WW_DOMAIN_1"/>
    <property type="match status" value="2"/>
</dbReference>
<feature type="chain" id="PRO_5039064454" evidence="3">
    <location>
        <begin position="18"/>
        <end position="358"/>
    </location>
</feature>
<feature type="domain" description="WW" evidence="4">
    <location>
        <begin position="47"/>
        <end position="74"/>
    </location>
</feature>
<dbReference type="AlphaFoldDB" id="A0A9C6TH81"/>
<keyword evidence="3" id="KW-0732">Signal</keyword>
<dbReference type="PANTHER" id="PTHR15377:SF3">
    <property type="entry name" value="WW DOMAIN-CONTAINING PROTEIN"/>
    <property type="match status" value="1"/>
</dbReference>
<dbReference type="InterPro" id="IPR045148">
    <property type="entry name" value="TCRG1-like"/>
</dbReference>
<gene>
    <name evidence="6" type="primary">LOC127745424</name>
</gene>
<sequence>MRTATLLLHLWFENTHHFLIFVVLVVDDKKSNVTQNVDAANEKLDAWTSHKTEIGVVYYYNALTGESTYDKPAGFKGEPHQIAVQPTPVSMVDIPGTDWMLVSTSDGKKNYYNKQTKTSCWEVPNEVAELKKQDGDVTKDHSMSVPNTNVLSGRGSGMVTLNTPAINTGGRDAAALKPSSVQSSPSALDLIKKKLQESGMPVASSAVPVSPVQTGSETNGSKAAESAAKGQDKLRDRERELWKRKQTKEQEMERVRVKIQRKEAITSFQPLLVETIKDSLHMQYFILHTNVRDLVKRLLKSDPRYNKVPRKDREPLWRRDVQRRQKSSQEEKNTDTKGRNTLESIKLALEAGRSHERR</sequence>
<name>A0A9C6TH81_ARADU</name>
<accession>A0A9C6TH81</accession>
<dbReference type="InterPro" id="IPR036020">
    <property type="entry name" value="WW_dom_sf"/>
</dbReference>
<feature type="compositionally biased region" description="Basic and acidic residues" evidence="2">
    <location>
        <begin position="133"/>
        <end position="142"/>
    </location>
</feature>
<organism evidence="5 6">
    <name type="scientific">Arachis duranensis</name>
    <name type="common">Wild peanut</name>
    <dbReference type="NCBI Taxonomy" id="130453"/>
    <lineage>
        <taxon>Eukaryota</taxon>
        <taxon>Viridiplantae</taxon>
        <taxon>Streptophyta</taxon>
        <taxon>Embryophyta</taxon>
        <taxon>Tracheophyta</taxon>
        <taxon>Spermatophyta</taxon>
        <taxon>Magnoliopsida</taxon>
        <taxon>eudicotyledons</taxon>
        <taxon>Gunneridae</taxon>
        <taxon>Pentapetalae</taxon>
        <taxon>rosids</taxon>
        <taxon>fabids</taxon>
        <taxon>Fabales</taxon>
        <taxon>Fabaceae</taxon>
        <taxon>Papilionoideae</taxon>
        <taxon>50 kb inversion clade</taxon>
        <taxon>dalbergioids sensu lato</taxon>
        <taxon>Dalbergieae</taxon>
        <taxon>Pterocarpus clade</taxon>
        <taxon>Arachis</taxon>
    </lineage>
</organism>
<feature type="signal peptide" evidence="3">
    <location>
        <begin position="1"/>
        <end position="17"/>
    </location>
</feature>
<feature type="compositionally biased region" description="Basic and acidic residues" evidence="2">
    <location>
        <begin position="305"/>
        <end position="340"/>
    </location>
</feature>
<dbReference type="SMART" id="SM00456">
    <property type="entry name" value="WW"/>
    <property type="match status" value="2"/>
</dbReference>
<dbReference type="GeneID" id="127745424"/>
<dbReference type="Gene3D" id="1.10.10.440">
    <property type="entry name" value="FF domain"/>
    <property type="match status" value="1"/>
</dbReference>
<feature type="region of interest" description="Disordered" evidence="2">
    <location>
        <begin position="202"/>
        <end position="236"/>
    </location>
</feature>
<keyword evidence="1" id="KW-0677">Repeat</keyword>
<protein>
    <submittedName>
        <fullName evidence="6">Pre-mRNA-processing protein 40C</fullName>
    </submittedName>
</protein>
<dbReference type="PROSITE" id="PS50020">
    <property type="entry name" value="WW_DOMAIN_2"/>
    <property type="match status" value="2"/>
</dbReference>
<evidence type="ECO:0000313" key="5">
    <source>
        <dbReference type="Proteomes" id="UP000515211"/>
    </source>
</evidence>
<feature type="region of interest" description="Disordered" evidence="2">
    <location>
        <begin position="305"/>
        <end position="358"/>
    </location>
</feature>
<dbReference type="PANTHER" id="PTHR15377">
    <property type="entry name" value="TRANSCRIPTION ELONGATION REGULATOR 1"/>
    <property type="match status" value="1"/>
</dbReference>
<dbReference type="InterPro" id="IPR036517">
    <property type="entry name" value="FF_domain_sf"/>
</dbReference>
<keyword evidence="5" id="KW-1185">Reference proteome</keyword>
<dbReference type="CDD" id="cd00201">
    <property type="entry name" value="WW"/>
    <property type="match status" value="2"/>
</dbReference>
<evidence type="ECO:0000313" key="6">
    <source>
        <dbReference type="RefSeq" id="XP_052114067.1"/>
    </source>
</evidence>
<dbReference type="GO" id="GO:0003712">
    <property type="term" value="F:transcription coregulator activity"/>
    <property type="evidence" value="ECO:0007669"/>
    <property type="project" value="TreeGrafter"/>
</dbReference>
<dbReference type="RefSeq" id="XP_052114067.1">
    <property type="nucleotide sequence ID" value="XM_052258107.1"/>
</dbReference>
<reference evidence="6" key="2">
    <citation type="submission" date="2025-08" db="UniProtKB">
        <authorList>
            <consortium name="RefSeq"/>
        </authorList>
    </citation>
    <scope>IDENTIFICATION</scope>
    <source>
        <tissue evidence="6">Whole plant</tissue>
    </source>
</reference>
<dbReference type="InterPro" id="IPR001202">
    <property type="entry name" value="WW_dom"/>
</dbReference>
<evidence type="ECO:0000256" key="2">
    <source>
        <dbReference type="SAM" id="MobiDB-lite"/>
    </source>
</evidence>
<feature type="domain" description="WW" evidence="4">
    <location>
        <begin position="99"/>
        <end position="126"/>
    </location>
</feature>
<evidence type="ECO:0000256" key="1">
    <source>
        <dbReference type="ARBA" id="ARBA00022737"/>
    </source>
</evidence>
<feature type="compositionally biased region" description="Low complexity" evidence="2">
    <location>
        <begin position="202"/>
        <end position="212"/>
    </location>
</feature>
<evidence type="ECO:0000259" key="4">
    <source>
        <dbReference type="PROSITE" id="PS50020"/>
    </source>
</evidence>
<feature type="region of interest" description="Disordered" evidence="2">
    <location>
        <begin position="133"/>
        <end position="156"/>
    </location>
</feature>
<dbReference type="GO" id="GO:0005634">
    <property type="term" value="C:nucleus"/>
    <property type="evidence" value="ECO:0007669"/>
    <property type="project" value="TreeGrafter"/>
</dbReference>
<dbReference type="Pfam" id="PF00397">
    <property type="entry name" value="WW"/>
    <property type="match status" value="1"/>
</dbReference>
<dbReference type="Gene3D" id="2.20.70.10">
    <property type="match status" value="2"/>
</dbReference>
<dbReference type="GO" id="GO:0070063">
    <property type="term" value="F:RNA polymerase binding"/>
    <property type="evidence" value="ECO:0007669"/>
    <property type="project" value="InterPro"/>
</dbReference>
<reference evidence="5" key="1">
    <citation type="journal article" date="2016" name="Nat. Genet.">
        <title>The genome sequences of Arachis duranensis and Arachis ipaensis, the diploid ancestors of cultivated peanut.</title>
        <authorList>
            <person name="Bertioli D.J."/>
            <person name="Cannon S.B."/>
            <person name="Froenicke L."/>
            <person name="Huang G."/>
            <person name="Farmer A.D."/>
            <person name="Cannon E.K."/>
            <person name="Liu X."/>
            <person name="Gao D."/>
            <person name="Clevenger J."/>
            <person name="Dash S."/>
            <person name="Ren L."/>
            <person name="Moretzsohn M.C."/>
            <person name="Shirasawa K."/>
            <person name="Huang W."/>
            <person name="Vidigal B."/>
            <person name="Abernathy B."/>
            <person name="Chu Y."/>
            <person name="Niederhuth C.E."/>
            <person name="Umale P."/>
            <person name="Araujo A.C."/>
            <person name="Kozik A."/>
            <person name="Kim K.D."/>
            <person name="Burow M.D."/>
            <person name="Varshney R.K."/>
            <person name="Wang X."/>
            <person name="Zhang X."/>
            <person name="Barkley N."/>
            <person name="Guimaraes P.M."/>
            <person name="Isobe S."/>
            <person name="Guo B."/>
            <person name="Liao B."/>
            <person name="Stalker H.T."/>
            <person name="Schmitz R.J."/>
            <person name="Scheffler B.E."/>
            <person name="Leal-Bertioli S.C."/>
            <person name="Xun X."/>
            <person name="Jackson S.A."/>
            <person name="Michelmore R."/>
            <person name="Ozias-Akins P."/>
        </authorList>
    </citation>
    <scope>NUCLEOTIDE SEQUENCE [LARGE SCALE GENOMIC DNA]</scope>
    <source>
        <strain evidence="5">cv. V14167</strain>
    </source>
</reference>
<dbReference type="SUPFAM" id="SSF51045">
    <property type="entry name" value="WW domain"/>
    <property type="match status" value="2"/>
</dbReference>
<proteinExistence type="predicted"/>
<dbReference type="KEGG" id="adu:127745424"/>